<dbReference type="Pfam" id="PF00724">
    <property type="entry name" value="Oxidored_FMN"/>
    <property type="match status" value="1"/>
</dbReference>
<dbReference type="InterPro" id="IPR045247">
    <property type="entry name" value="Oye-like"/>
</dbReference>
<feature type="domain" description="NADH:flavin oxidoreductase/NADH oxidase N-terminal" evidence="1">
    <location>
        <begin position="337"/>
        <end position="660"/>
    </location>
</feature>
<organism evidence="2 3">
    <name type="scientific">Mucor flavus</name>
    <dbReference type="NCBI Taxonomy" id="439312"/>
    <lineage>
        <taxon>Eukaryota</taxon>
        <taxon>Fungi</taxon>
        <taxon>Fungi incertae sedis</taxon>
        <taxon>Mucoromycota</taxon>
        <taxon>Mucoromycotina</taxon>
        <taxon>Mucoromycetes</taxon>
        <taxon>Mucorales</taxon>
        <taxon>Mucorineae</taxon>
        <taxon>Mucoraceae</taxon>
        <taxon>Mucor</taxon>
    </lineage>
</organism>
<reference evidence="2 3" key="1">
    <citation type="submission" date="2024-04" db="EMBL/GenBank/DDBJ databases">
        <title>genome sequences of Mucor flavus KT1a and Helicostylum pulchrum KT1b strains isolated from the surface of a dry-aged beef.</title>
        <authorList>
            <person name="Toyotome T."/>
            <person name="Hosono M."/>
            <person name="Torimaru M."/>
            <person name="Fukuda K."/>
            <person name="Mikami N."/>
        </authorList>
    </citation>
    <scope>NUCLEOTIDE SEQUENCE [LARGE SCALE GENOMIC DNA]</scope>
    <source>
        <strain evidence="2 3">KT1a</strain>
    </source>
</reference>
<evidence type="ECO:0000313" key="2">
    <source>
        <dbReference type="EMBL" id="GAA5812250.1"/>
    </source>
</evidence>
<gene>
    <name evidence="2" type="ORF">MFLAVUS_005700</name>
</gene>
<evidence type="ECO:0000313" key="3">
    <source>
        <dbReference type="Proteomes" id="UP001473302"/>
    </source>
</evidence>
<comment type="caution">
    <text evidence="2">The sequence shown here is derived from an EMBL/GenBank/DDBJ whole genome shotgun (WGS) entry which is preliminary data.</text>
</comment>
<dbReference type="InterPro" id="IPR001155">
    <property type="entry name" value="OxRdtase_FMN_N"/>
</dbReference>
<name>A0ABP9YZF4_9FUNG</name>
<proteinExistence type="predicted"/>
<dbReference type="PANTHER" id="PTHR22893">
    <property type="entry name" value="NADH OXIDOREDUCTASE-RELATED"/>
    <property type="match status" value="1"/>
</dbReference>
<sequence length="688" mass="76974">MNPDDNSTTKAKDYLRKMIDAECKNKGPSSENLRILNVFGFMLDLYDENAWIFNENQKKSESDFLSVVWNPLFRKMTHIHNVIILCPLQQSKDIIFVVNDSGEDDVDVGALEAANRLPSEKKKIFDAAKLLVEAKDIVDLMVNNTIHVDDIRALSRTGFQIGGLACQTGSVYLYRPQVHVALPHFSFEMPSSIQTLRGFEDTFENIMTLIIEMEEQASSIQKNKDFFNNNRRSSRFTSPAHTDDLFIDYSNWVAASWHPPVKKDQKKSKTAEDDIFSTTETMTTANTVSSEYDPNFVDAYGWFQVAGGFYSVEANIILENIHSTKKKIDCLCFEFDVTIGNTLLDHRVVLAPLTRLRATVDGVPTNMMLEYYTQRASKGGFLLTECVAISPTAAGYPQGPGIFSKDQIVGWKKITDSIHQKGGYIFVQLWHSGRTGKQSLHPNDEQVVSASAITASGKGILGDPFEDPRALEISEIKSIVKGFAQAALNAIEAGFDGVEIHSAFGYLLDQFICTSSNKRTDEYGSSVANRLRFTLEVVETITNAIGPERTAIRVSPGGSEIHSATEEYPIETCSYLMTQLQKDYPKLAYVHFMDTRSEENIGDDLAEPYRSIWKGPIISSGFSSGGVEHAIEYAEKTGDLIAFGRLFIGNPDLPERIRQGYSVVRSNYSKFYTHEAEGYTDYPSYVTK</sequence>
<dbReference type="EMBL" id="BAABUK010000012">
    <property type="protein sequence ID" value="GAA5812250.1"/>
    <property type="molecule type" value="Genomic_DNA"/>
</dbReference>
<dbReference type="InterPro" id="IPR013785">
    <property type="entry name" value="Aldolase_TIM"/>
</dbReference>
<dbReference type="CDD" id="cd02933">
    <property type="entry name" value="OYE_like_FMN"/>
    <property type="match status" value="1"/>
</dbReference>
<accession>A0ABP9YZF4</accession>
<evidence type="ECO:0000259" key="1">
    <source>
        <dbReference type="Pfam" id="PF00724"/>
    </source>
</evidence>
<keyword evidence="3" id="KW-1185">Reference proteome</keyword>
<dbReference type="Gene3D" id="3.20.20.70">
    <property type="entry name" value="Aldolase class I"/>
    <property type="match status" value="1"/>
</dbReference>
<dbReference type="SUPFAM" id="SSF51395">
    <property type="entry name" value="FMN-linked oxidoreductases"/>
    <property type="match status" value="1"/>
</dbReference>
<protein>
    <recommendedName>
        <fullName evidence="1">NADH:flavin oxidoreductase/NADH oxidase N-terminal domain-containing protein</fullName>
    </recommendedName>
</protein>
<dbReference type="PANTHER" id="PTHR22893:SF91">
    <property type="entry name" value="NADPH DEHYDROGENASE 2-RELATED"/>
    <property type="match status" value="1"/>
</dbReference>
<dbReference type="Proteomes" id="UP001473302">
    <property type="component" value="Unassembled WGS sequence"/>
</dbReference>